<dbReference type="InterPro" id="IPR029044">
    <property type="entry name" value="Nucleotide-diphossugar_trans"/>
</dbReference>
<feature type="domain" description="Streptomycin biosynthesis protein StrF" evidence="1">
    <location>
        <begin position="7"/>
        <end position="186"/>
    </location>
</feature>
<dbReference type="SUPFAM" id="SSF53448">
    <property type="entry name" value="Nucleotide-diphospho-sugar transferases"/>
    <property type="match status" value="1"/>
</dbReference>
<dbReference type="EMBL" id="JABSNP010000001">
    <property type="protein sequence ID" value="NRT17270.1"/>
    <property type="molecule type" value="Genomic_DNA"/>
</dbReference>
<gene>
    <name evidence="2" type="ORF">HNP98_000073</name>
</gene>
<sequence length="275" mass="31309">MRTVSLNVEQTIGVAHEVIAIDNSRGEYGICQAYNLGARRSQYGILCFMHEDLCFHTPNWGGKVAEVLSDPSIGVLGVAGGMYQLRAPVPWWFMGTAYMREQVLHSVPGEASTLHFVNPEAQTLADVAVVDGLWLCSTKAVWEQHPFDEKTFPAFHFYDMDYCTSIFRQYRVCVTFEVVIEHYSKGSINEAWLANALRYQRKWKQRLPFGVIKIAGQQNAELERRGLLDFIDKFIPSKLSSNKIISSFAQLLVLAPLSRESLGMVRRFVRLRLLR</sequence>
<name>A0ABX2FL85_9BACT</name>
<comment type="caution">
    <text evidence="2">The sequence shown here is derived from an EMBL/GenBank/DDBJ whole genome shotgun (WGS) entry which is preliminary data.</text>
</comment>
<evidence type="ECO:0000313" key="2">
    <source>
        <dbReference type="EMBL" id="NRT17270.1"/>
    </source>
</evidence>
<evidence type="ECO:0000313" key="3">
    <source>
        <dbReference type="Proteomes" id="UP000779507"/>
    </source>
</evidence>
<dbReference type="Gene3D" id="3.90.550.10">
    <property type="entry name" value="Spore Coat Polysaccharide Biosynthesis Protein SpsA, Chain A"/>
    <property type="match status" value="1"/>
</dbReference>
<accession>A0ABX2FL85</accession>
<evidence type="ECO:0000259" key="1">
    <source>
        <dbReference type="Pfam" id="PF13712"/>
    </source>
</evidence>
<dbReference type="Proteomes" id="UP000779507">
    <property type="component" value="Unassembled WGS sequence"/>
</dbReference>
<dbReference type="Pfam" id="PF13712">
    <property type="entry name" value="Glyco_tranf_2_5"/>
    <property type="match status" value="1"/>
</dbReference>
<dbReference type="InterPro" id="IPR059123">
    <property type="entry name" value="StrF_dom"/>
</dbReference>
<organism evidence="2 3">
    <name type="scientific">Hymenobacter caeli</name>
    <dbReference type="NCBI Taxonomy" id="2735894"/>
    <lineage>
        <taxon>Bacteria</taxon>
        <taxon>Pseudomonadati</taxon>
        <taxon>Bacteroidota</taxon>
        <taxon>Cytophagia</taxon>
        <taxon>Cytophagales</taxon>
        <taxon>Hymenobacteraceae</taxon>
        <taxon>Hymenobacter</taxon>
    </lineage>
</organism>
<proteinExistence type="predicted"/>
<reference evidence="2 3" key="1">
    <citation type="submission" date="2020-05" db="EMBL/GenBank/DDBJ databases">
        <title>Genomic Encyclopedia of Type Strains, Phase IV (KMG-V): Genome sequencing to study the core and pangenomes of soil and plant-associated prokaryotes.</title>
        <authorList>
            <person name="Whitman W."/>
        </authorList>
    </citation>
    <scope>NUCLEOTIDE SEQUENCE [LARGE SCALE GENOMIC DNA]</scope>
    <source>
        <strain evidence="2 3">9A</strain>
    </source>
</reference>
<keyword evidence="3" id="KW-1185">Reference proteome</keyword>
<protein>
    <recommendedName>
        <fullName evidence="1">Streptomycin biosynthesis protein StrF domain-containing protein</fullName>
    </recommendedName>
</protein>